<comment type="caution">
    <text evidence="2">The sequence shown here is derived from an EMBL/GenBank/DDBJ whole genome shotgun (WGS) entry which is preliminary data.</text>
</comment>
<evidence type="ECO:0000256" key="1">
    <source>
        <dbReference type="SAM" id="MobiDB-lite"/>
    </source>
</evidence>
<dbReference type="AlphaFoldDB" id="A0A8H7KH73"/>
<name>A0A8H7KH73_AGABI</name>
<feature type="compositionally biased region" description="Acidic residues" evidence="1">
    <location>
        <begin position="205"/>
        <end position="215"/>
    </location>
</feature>
<organism evidence="2 3">
    <name type="scientific">Agaricus bisporus var. burnettii</name>
    <dbReference type="NCBI Taxonomy" id="192524"/>
    <lineage>
        <taxon>Eukaryota</taxon>
        <taxon>Fungi</taxon>
        <taxon>Dikarya</taxon>
        <taxon>Basidiomycota</taxon>
        <taxon>Agaricomycotina</taxon>
        <taxon>Agaricomycetes</taxon>
        <taxon>Agaricomycetidae</taxon>
        <taxon>Agaricales</taxon>
        <taxon>Agaricineae</taxon>
        <taxon>Agaricaceae</taxon>
        <taxon>Agaricus</taxon>
    </lineage>
</organism>
<accession>A0A8H7KH73</accession>
<evidence type="ECO:0008006" key="4">
    <source>
        <dbReference type="Google" id="ProtNLM"/>
    </source>
</evidence>
<feature type="region of interest" description="Disordered" evidence="1">
    <location>
        <begin position="204"/>
        <end position="225"/>
    </location>
</feature>
<feature type="compositionally biased region" description="Basic and acidic residues" evidence="1">
    <location>
        <begin position="216"/>
        <end position="225"/>
    </location>
</feature>
<dbReference type="OMA" id="DYDAVDW"/>
<feature type="region of interest" description="Disordered" evidence="1">
    <location>
        <begin position="146"/>
        <end position="177"/>
    </location>
</feature>
<dbReference type="EMBL" id="JABXXO010000006">
    <property type="protein sequence ID" value="KAF7775920.1"/>
    <property type="molecule type" value="Genomic_DNA"/>
</dbReference>
<protein>
    <recommendedName>
        <fullName evidence="4">CCD97-like C-terminal domain-containing protein</fullName>
    </recommendedName>
</protein>
<evidence type="ECO:0000313" key="2">
    <source>
        <dbReference type="EMBL" id="KAF7775920.1"/>
    </source>
</evidence>
<proteinExistence type="predicted"/>
<gene>
    <name evidence="2" type="ORF">Agabi119p4_4313</name>
</gene>
<sequence>MDSGFNEKAVLSYLGLPADYEPSPKTSTIQFLRKHLPQLPPDVLCKFSYITTPKVRTTLIPIRNRRLRYVNTHPTELGFTSARNRWPELWEGRERTGEGGKEEKDWVQTQFLEGQTTHVGKLGHLLGDYEEEREAERMRMIRRELAETTIEEEEEEESETEEEEDAGVEVEESEEEKRRYFELLVRERFIYGLLAGIDYDKVDYDEGLDVDDDRETQDRWFDEDE</sequence>
<evidence type="ECO:0000313" key="3">
    <source>
        <dbReference type="Proteomes" id="UP000629468"/>
    </source>
</evidence>
<feature type="compositionally biased region" description="Acidic residues" evidence="1">
    <location>
        <begin position="149"/>
        <end position="174"/>
    </location>
</feature>
<dbReference type="Proteomes" id="UP000629468">
    <property type="component" value="Unassembled WGS sequence"/>
</dbReference>
<reference evidence="2 3" key="1">
    <citation type="journal article" name="Sci. Rep.">
        <title>Telomere-to-telomere assembled and centromere annotated genomes of the two main subspecies of the button mushroom Agaricus bisporus reveal especially polymorphic chromosome ends.</title>
        <authorList>
            <person name="Sonnenberg A.S.M."/>
            <person name="Sedaghat-Telgerd N."/>
            <person name="Lavrijssen B."/>
            <person name="Ohm R.A."/>
            <person name="Hendrickx P.M."/>
            <person name="Scholtmeijer K."/>
            <person name="Baars J.J.P."/>
            <person name="van Peer A."/>
        </authorList>
    </citation>
    <scope>NUCLEOTIDE SEQUENCE [LARGE SCALE GENOMIC DNA]</scope>
    <source>
        <strain evidence="2 3">H119_p4</strain>
    </source>
</reference>